<evidence type="ECO:0000313" key="1">
    <source>
        <dbReference type="EMBL" id="GFY15075.1"/>
    </source>
</evidence>
<name>A0A8X6SPF4_TRICX</name>
<comment type="caution">
    <text evidence="1">The sequence shown here is derived from an EMBL/GenBank/DDBJ whole genome shotgun (WGS) entry which is preliminary data.</text>
</comment>
<dbReference type="AlphaFoldDB" id="A0A8X6SPF4"/>
<gene>
    <name evidence="1" type="ORF">TNCV_4493281</name>
</gene>
<accession>A0A8X6SPF4</accession>
<sequence>MVAKFAENLVTKYDANLDLSPRSRQVPIESPRDIKFPLNRHYSDLAAARSERSTRPLTLAKSSTRSGLAWKSCKANPQAIEDVFRGSRQ</sequence>
<keyword evidence="2" id="KW-1185">Reference proteome</keyword>
<proteinExistence type="predicted"/>
<protein>
    <submittedName>
        <fullName evidence="1">Uncharacterized protein</fullName>
    </submittedName>
</protein>
<evidence type="ECO:0000313" key="2">
    <source>
        <dbReference type="Proteomes" id="UP000887159"/>
    </source>
</evidence>
<reference evidence="1" key="1">
    <citation type="submission" date="2020-08" db="EMBL/GenBank/DDBJ databases">
        <title>Multicomponent nature underlies the extraordinary mechanical properties of spider dragline silk.</title>
        <authorList>
            <person name="Kono N."/>
            <person name="Nakamura H."/>
            <person name="Mori M."/>
            <person name="Yoshida Y."/>
            <person name="Ohtoshi R."/>
            <person name="Malay A.D."/>
            <person name="Moran D.A.P."/>
            <person name="Tomita M."/>
            <person name="Numata K."/>
            <person name="Arakawa K."/>
        </authorList>
    </citation>
    <scope>NUCLEOTIDE SEQUENCE</scope>
</reference>
<organism evidence="1 2">
    <name type="scientific">Trichonephila clavipes</name>
    <name type="common">Golden silk orbweaver</name>
    <name type="synonym">Nephila clavipes</name>
    <dbReference type="NCBI Taxonomy" id="2585209"/>
    <lineage>
        <taxon>Eukaryota</taxon>
        <taxon>Metazoa</taxon>
        <taxon>Ecdysozoa</taxon>
        <taxon>Arthropoda</taxon>
        <taxon>Chelicerata</taxon>
        <taxon>Arachnida</taxon>
        <taxon>Araneae</taxon>
        <taxon>Araneomorphae</taxon>
        <taxon>Entelegynae</taxon>
        <taxon>Araneoidea</taxon>
        <taxon>Nephilidae</taxon>
        <taxon>Trichonephila</taxon>
    </lineage>
</organism>
<dbReference type="EMBL" id="BMAU01021333">
    <property type="protein sequence ID" value="GFY15075.1"/>
    <property type="molecule type" value="Genomic_DNA"/>
</dbReference>
<dbReference type="Proteomes" id="UP000887159">
    <property type="component" value="Unassembled WGS sequence"/>
</dbReference>